<dbReference type="RefSeq" id="WP_184016102.1">
    <property type="nucleotide sequence ID" value="NZ_JACHFD010000003.1"/>
</dbReference>
<organism evidence="1 2">
    <name type="scientific">Haloferula luteola</name>
    <dbReference type="NCBI Taxonomy" id="595692"/>
    <lineage>
        <taxon>Bacteria</taxon>
        <taxon>Pseudomonadati</taxon>
        <taxon>Verrucomicrobiota</taxon>
        <taxon>Verrucomicrobiia</taxon>
        <taxon>Verrucomicrobiales</taxon>
        <taxon>Verrucomicrobiaceae</taxon>
        <taxon>Haloferula</taxon>
    </lineage>
</organism>
<sequence length="303" mass="32877">MSRPLSLCVLTDGKPGHQNQSLGLAEAIARRLPAEISQLPVPTGKLGSWRLLPTPQPPPDLFIGAGHRTHAPLLQLSRRTGAPCVVLMKPSLPLGFFDLCLVPEHDLQRRIAANVLPTKGALNRVPPTDPARPRHGGLLLIGGPSGSHSWDGPATLRRIRHLVAHSPHLPWMATDSRRTPASFLDELAAAVPELSIHPHTQTGPDWLPQHLASAQEVWVTEDSVSMIYEALSSGASVGLLPVPRWKKSPSRVARGIDQLVATGWLTRYDDASPTNTITPPPETLREADRIADLVIQRLLTTHS</sequence>
<dbReference type="EMBL" id="JACHFD010000003">
    <property type="protein sequence ID" value="MBB5350636.1"/>
    <property type="molecule type" value="Genomic_DNA"/>
</dbReference>
<gene>
    <name evidence="1" type="ORF">HNR46_000864</name>
</gene>
<proteinExistence type="predicted"/>
<name>A0A840V0P2_9BACT</name>
<dbReference type="Proteomes" id="UP000557717">
    <property type="component" value="Unassembled WGS sequence"/>
</dbReference>
<keyword evidence="2" id="KW-1185">Reference proteome</keyword>
<reference evidence="1 2" key="1">
    <citation type="submission" date="2020-08" db="EMBL/GenBank/DDBJ databases">
        <title>Genomic Encyclopedia of Type Strains, Phase IV (KMG-IV): sequencing the most valuable type-strain genomes for metagenomic binning, comparative biology and taxonomic classification.</title>
        <authorList>
            <person name="Goeker M."/>
        </authorList>
    </citation>
    <scope>NUCLEOTIDE SEQUENCE [LARGE SCALE GENOMIC DNA]</scope>
    <source>
        <strain evidence="1 2">YC6886</strain>
    </source>
</reference>
<dbReference type="AlphaFoldDB" id="A0A840V0P2"/>
<dbReference type="InterPro" id="IPR009367">
    <property type="entry name" value="Elm1-like"/>
</dbReference>
<comment type="caution">
    <text evidence="1">The sequence shown here is derived from an EMBL/GenBank/DDBJ whole genome shotgun (WGS) entry which is preliminary data.</text>
</comment>
<dbReference type="Pfam" id="PF06258">
    <property type="entry name" value="Mito_fiss_Elm1"/>
    <property type="match status" value="1"/>
</dbReference>
<evidence type="ECO:0000313" key="2">
    <source>
        <dbReference type="Proteomes" id="UP000557717"/>
    </source>
</evidence>
<evidence type="ECO:0000313" key="1">
    <source>
        <dbReference type="EMBL" id="MBB5350636.1"/>
    </source>
</evidence>
<accession>A0A840V0P2</accession>
<evidence type="ECO:0008006" key="3">
    <source>
        <dbReference type="Google" id="ProtNLM"/>
    </source>
</evidence>
<protein>
    <recommendedName>
        <fullName evidence="3">Nucleoside-diphosphate sugar epimerase</fullName>
    </recommendedName>
</protein>